<dbReference type="Proteomes" id="UP001310386">
    <property type="component" value="Unassembled WGS sequence"/>
</dbReference>
<evidence type="ECO:0000256" key="1">
    <source>
        <dbReference type="ARBA" id="ARBA00006611"/>
    </source>
</evidence>
<dbReference type="Gene3D" id="3.40.50.300">
    <property type="entry name" value="P-loop containing nucleotide triphosphate hydrolases"/>
    <property type="match status" value="1"/>
</dbReference>
<dbReference type="PANTHER" id="PTHR30486:SF6">
    <property type="entry name" value="TYPE IV PILUS RETRACTATION ATPASE PILT"/>
    <property type="match status" value="1"/>
</dbReference>
<reference evidence="4" key="1">
    <citation type="submission" date="2023-12" db="EMBL/GenBank/DDBJ databases">
        <title>Fervidustalea candida gen. nov., sp. nov., a novel member of the family Paenibacillaceae isolated from a geothermal area.</title>
        <authorList>
            <person name="Li W.-J."/>
            <person name="Jiao J.-Y."/>
            <person name="Chen Y."/>
        </authorList>
    </citation>
    <scope>NUCLEOTIDE SEQUENCE</scope>
    <source>
        <strain evidence="4">SYSU GA230002</strain>
    </source>
</reference>
<proteinExistence type="inferred from homology"/>
<dbReference type="InterPro" id="IPR001482">
    <property type="entry name" value="T2SS/T4SS_dom"/>
</dbReference>
<organism evidence="4 5">
    <name type="scientific">Ferviditalea candida</name>
    <dbReference type="NCBI Taxonomy" id="3108399"/>
    <lineage>
        <taxon>Bacteria</taxon>
        <taxon>Bacillati</taxon>
        <taxon>Bacillota</taxon>
        <taxon>Bacilli</taxon>
        <taxon>Bacillales</taxon>
        <taxon>Paenibacillaceae</taxon>
        <taxon>Ferviditalea</taxon>
    </lineage>
</organism>
<dbReference type="Gene3D" id="3.30.450.380">
    <property type="match status" value="1"/>
</dbReference>
<feature type="domain" description="Bacterial type II secretion system protein E" evidence="3">
    <location>
        <begin position="202"/>
        <end position="369"/>
    </location>
</feature>
<dbReference type="Pfam" id="PF00437">
    <property type="entry name" value="T2SSE"/>
    <property type="match status" value="1"/>
</dbReference>
<comment type="caution">
    <text evidence="4">The sequence shown here is derived from an EMBL/GenBank/DDBJ whole genome shotgun (WGS) entry which is preliminary data.</text>
</comment>
<dbReference type="RefSeq" id="WP_371754276.1">
    <property type="nucleotide sequence ID" value="NZ_JAYJLD010000014.1"/>
</dbReference>
<dbReference type="InterPro" id="IPR027417">
    <property type="entry name" value="P-loop_NTPase"/>
</dbReference>
<dbReference type="PANTHER" id="PTHR30486">
    <property type="entry name" value="TWITCHING MOTILITY PROTEIN PILT"/>
    <property type="match status" value="1"/>
</dbReference>
<feature type="compositionally biased region" description="Basic and acidic residues" evidence="2">
    <location>
        <begin position="1"/>
        <end position="21"/>
    </location>
</feature>
<evidence type="ECO:0000313" key="4">
    <source>
        <dbReference type="EMBL" id="MEB3102155.1"/>
    </source>
</evidence>
<comment type="similarity">
    <text evidence="1">Belongs to the GSP E family.</text>
</comment>
<name>A0ABU5ZI35_9BACL</name>
<evidence type="ECO:0000259" key="3">
    <source>
        <dbReference type="Pfam" id="PF00437"/>
    </source>
</evidence>
<dbReference type="EMBL" id="JAYJLD010000014">
    <property type="protein sequence ID" value="MEB3102155.1"/>
    <property type="molecule type" value="Genomic_DNA"/>
</dbReference>
<sequence length="463" mass="53610">MLAYSEKYRENRVDGHRKQDKAQPGQESTGVSNERFQELIEDVRGFLMETRAKTEAEKLAHNEMINRSVLGYAEERKKVLAVISDYLMKKRRQHVPPPKQYETLAEAVFAEVIGMSVLEPILKEHEGLEEIQVVGEQIFEVRGGKSKASRYRFDSLKDVERIQQNLVLFNKDTLTPRKRWAEVMLNDGSRVTLTGFGYTSEPTITIRFYTVRHFTLKGLCEPRYSTIDDSIRSILQCLVRACFNIVVIGPTNSGKTHFIKALISEMPDDERIVTIESRHELMLRRDFPGKNIIEYEIDDEDELHSGRQAFKLALRQSPKRICHAEIRDADANIYVRACTRGHDGSITSVHVSQLEDAPDAIADMCMQDGRRVDPGRLRKRITEYVTQIGIEMAVVEDRRKIVRLGEFVYRQEEVTVRDIVLYDRLSRQWVFPSPFTAKSSSRIRRFDESGFRRLEEMGMVEKE</sequence>
<evidence type="ECO:0000256" key="2">
    <source>
        <dbReference type="SAM" id="MobiDB-lite"/>
    </source>
</evidence>
<keyword evidence="5" id="KW-1185">Reference proteome</keyword>
<protein>
    <submittedName>
        <fullName evidence="4">ATPase, T2SS/T4P/T4SS family</fullName>
    </submittedName>
</protein>
<accession>A0ABU5ZI35</accession>
<dbReference type="SUPFAM" id="SSF52540">
    <property type="entry name" value="P-loop containing nucleoside triphosphate hydrolases"/>
    <property type="match status" value="1"/>
</dbReference>
<feature type="region of interest" description="Disordered" evidence="2">
    <location>
        <begin position="1"/>
        <end position="33"/>
    </location>
</feature>
<evidence type="ECO:0000313" key="5">
    <source>
        <dbReference type="Proteomes" id="UP001310386"/>
    </source>
</evidence>
<gene>
    <name evidence="4" type="ORF">VF724_10820</name>
</gene>
<dbReference type="InterPro" id="IPR050921">
    <property type="entry name" value="T4SS_GSP_E_ATPase"/>
</dbReference>